<accession>A0A923MVE9</accession>
<keyword evidence="3" id="KW-1185">Reference proteome</keyword>
<evidence type="ECO:0000313" key="2">
    <source>
        <dbReference type="EMBL" id="MBC5785993.1"/>
    </source>
</evidence>
<gene>
    <name evidence="2" type="primary">egtB</name>
    <name evidence="2" type="ORF">H8N03_23850</name>
</gene>
<reference evidence="2" key="1">
    <citation type="submission" date="2020-08" db="EMBL/GenBank/DDBJ databases">
        <title>Ramlibacter sp. USB13 16S ribosomal RNA gene genome sequencing and assembly.</title>
        <authorList>
            <person name="Kang M."/>
        </authorList>
    </citation>
    <scope>NUCLEOTIDE SEQUENCE</scope>
    <source>
        <strain evidence="2">USB13</strain>
    </source>
</reference>
<dbReference type="Pfam" id="PF03781">
    <property type="entry name" value="FGE-sulfatase"/>
    <property type="match status" value="2"/>
</dbReference>
<dbReference type="Proteomes" id="UP000608513">
    <property type="component" value="Unassembled WGS sequence"/>
</dbReference>
<protein>
    <submittedName>
        <fullName evidence="2">Ergothioneine biosynthesis protein EgtB</fullName>
    </submittedName>
</protein>
<comment type="caution">
    <text evidence="2">The sequence shown here is derived from an EMBL/GenBank/DDBJ whole genome shotgun (WGS) entry which is preliminary data.</text>
</comment>
<proteinExistence type="predicted"/>
<dbReference type="InterPro" id="IPR005532">
    <property type="entry name" value="SUMF_dom"/>
</dbReference>
<dbReference type="InterPro" id="IPR051043">
    <property type="entry name" value="Sulfatase_Mod_Factor_Kinase"/>
</dbReference>
<evidence type="ECO:0000259" key="1">
    <source>
        <dbReference type="Pfam" id="PF03781"/>
    </source>
</evidence>
<evidence type="ECO:0000313" key="3">
    <source>
        <dbReference type="Proteomes" id="UP000608513"/>
    </source>
</evidence>
<dbReference type="InterPro" id="IPR042095">
    <property type="entry name" value="SUMF_sf"/>
</dbReference>
<dbReference type="NCBIfam" id="TIGR04373">
    <property type="entry name" value="egtB_X_signatur"/>
    <property type="match status" value="1"/>
</dbReference>
<dbReference type="InterPro" id="IPR016187">
    <property type="entry name" value="CTDL_fold"/>
</dbReference>
<feature type="domain" description="Sulfatase-modifying factor enzyme-like" evidence="1">
    <location>
        <begin position="341"/>
        <end position="411"/>
    </location>
</feature>
<dbReference type="EMBL" id="JACORT010000014">
    <property type="protein sequence ID" value="MBC5785993.1"/>
    <property type="molecule type" value="Genomic_DNA"/>
</dbReference>
<name>A0A923MVE9_9BURK</name>
<dbReference type="PANTHER" id="PTHR23150">
    <property type="entry name" value="SULFATASE MODIFYING FACTOR 1, 2"/>
    <property type="match status" value="1"/>
</dbReference>
<feature type="domain" description="Sulfatase-modifying factor enzyme-like" evidence="1">
    <location>
        <begin position="198"/>
        <end position="332"/>
    </location>
</feature>
<dbReference type="NCBIfam" id="NF041186">
    <property type="entry name" value="SenA"/>
    <property type="match status" value="1"/>
</dbReference>
<dbReference type="InterPro" id="IPR030809">
    <property type="entry name" value="EgtB_signatur"/>
</dbReference>
<dbReference type="RefSeq" id="WP_187078741.1">
    <property type="nucleotide sequence ID" value="NZ_JACORT010000014.1"/>
</dbReference>
<sequence length="413" mass="45478">MRNGTSPVYSAPGAPEAIALREGPAAAVRAALVAARERTQRLAADFRAALGPRPHVPYAQELNPPLWELGHVAWFQEWWVLRNPQRALGARADPGVARTASLLPSADAWYDSGKVAHRTRWDLPLPDADATADYLQRTLVASLRELDALPPGADADALYFFRLAALHEQMHAEAAAYMGRALGIPLGEEERAPTVAHTGELKVPGGAFTLGSAGAGFAFDNELTAHAVEVGPFAIDAEPVSWGAFLPFVEEGGYDDAQWWTDSGRAWLASLHQRRPAGLRRSAAGWELFRQGGWQALDDNEVAVHVSAHEAEAWCRWAGRRLPTEAEWECAAFTVPGFRWGQAWEWTASVFEPYPGFAPHPYVDYSRPWFGTRRVLRGASPATAPALAHARYRNFFEPQRRDVFAGFRSVRVD</sequence>
<dbReference type="AlphaFoldDB" id="A0A923MVE9"/>
<dbReference type="SUPFAM" id="SSF56436">
    <property type="entry name" value="C-type lectin-like"/>
    <property type="match status" value="1"/>
</dbReference>
<organism evidence="2 3">
    <name type="scientific">Ramlibacter cellulosilyticus</name>
    <dbReference type="NCBI Taxonomy" id="2764187"/>
    <lineage>
        <taxon>Bacteria</taxon>
        <taxon>Pseudomonadati</taxon>
        <taxon>Pseudomonadota</taxon>
        <taxon>Betaproteobacteria</taxon>
        <taxon>Burkholderiales</taxon>
        <taxon>Comamonadaceae</taxon>
        <taxon>Ramlibacter</taxon>
    </lineage>
</organism>
<dbReference type="Gene3D" id="3.90.1580.10">
    <property type="entry name" value="paralog of FGE (formylglycine-generating enzyme)"/>
    <property type="match status" value="2"/>
</dbReference>